<dbReference type="Proteomes" id="UP000027601">
    <property type="component" value="Unassembled WGS sequence"/>
</dbReference>
<dbReference type="EMBL" id="BAJS01000011">
    <property type="protein sequence ID" value="GAK36869.1"/>
    <property type="molecule type" value="Genomic_DNA"/>
</dbReference>
<proteinExistence type="predicted"/>
<accession>A0A069D9G2</accession>
<name>A0A069D9G2_9BACE</name>
<protein>
    <submittedName>
        <fullName evidence="1">Uncharacterized protein</fullName>
    </submittedName>
</protein>
<reference evidence="1 2" key="1">
    <citation type="journal article" date="2015" name="Microbes Environ.">
        <title>Distribution and evolution of nitrogen fixation genes in the phylum bacteroidetes.</title>
        <authorList>
            <person name="Inoue J."/>
            <person name="Oshima K."/>
            <person name="Suda W."/>
            <person name="Sakamoto M."/>
            <person name="Iino T."/>
            <person name="Noda S."/>
            <person name="Hongoh Y."/>
            <person name="Hattori M."/>
            <person name="Ohkuma M."/>
        </authorList>
    </citation>
    <scope>NUCLEOTIDE SEQUENCE [LARGE SCALE GENOMIC DNA]</scope>
    <source>
        <strain evidence="1 2">JCM 15093</strain>
    </source>
</reference>
<dbReference type="AlphaFoldDB" id="A0A069D9G2"/>
<gene>
    <name evidence="1" type="ORF">JCM15093_2071</name>
</gene>
<comment type="caution">
    <text evidence="1">The sequence shown here is derived from an EMBL/GenBank/DDBJ whole genome shotgun (WGS) entry which is preliminary data.</text>
</comment>
<evidence type="ECO:0000313" key="1">
    <source>
        <dbReference type="EMBL" id="GAK36869.1"/>
    </source>
</evidence>
<sequence length="113" mass="13116">MIRFASMSCESCHKITKTVTVTQLPEHHYEELIPARKVLHIFVTFVFHDNCIKNSLRQELYKLREYIFSGVHRMSGLLIGCKCNPFKSSRRNMNSNALLFNNLRGNSLIFSGH</sequence>
<organism evidence="1 2">
    <name type="scientific">Bacteroides graminisolvens DSM 19988 = JCM 15093</name>
    <dbReference type="NCBI Taxonomy" id="1121097"/>
    <lineage>
        <taxon>Bacteria</taxon>
        <taxon>Pseudomonadati</taxon>
        <taxon>Bacteroidota</taxon>
        <taxon>Bacteroidia</taxon>
        <taxon>Bacteroidales</taxon>
        <taxon>Bacteroidaceae</taxon>
        <taxon>Bacteroides</taxon>
    </lineage>
</organism>
<keyword evidence="2" id="KW-1185">Reference proteome</keyword>
<evidence type="ECO:0000313" key="2">
    <source>
        <dbReference type="Proteomes" id="UP000027601"/>
    </source>
</evidence>